<organism evidence="3 4">
    <name type="scientific">Coniochaeta hoffmannii</name>
    <dbReference type="NCBI Taxonomy" id="91930"/>
    <lineage>
        <taxon>Eukaryota</taxon>
        <taxon>Fungi</taxon>
        <taxon>Dikarya</taxon>
        <taxon>Ascomycota</taxon>
        <taxon>Pezizomycotina</taxon>
        <taxon>Sordariomycetes</taxon>
        <taxon>Sordariomycetidae</taxon>
        <taxon>Coniochaetales</taxon>
        <taxon>Coniochaetaceae</taxon>
        <taxon>Coniochaeta</taxon>
    </lineage>
</organism>
<gene>
    <name evidence="3" type="ORF">NKR19_g5697</name>
</gene>
<keyword evidence="4" id="KW-1185">Reference proteome</keyword>
<evidence type="ECO:0000313" key="4">
    <source>
        <dbReference type="Proteomes" id="UP001174691"/>
    </source>
</evidence>
<name>A0AA38RW51_9PEZI</name>
<keyword evidence="2" id="KW-0812">Transmembrane</keyword>
<reference evidence="3" key="1">
    <citation type="submission" date="2022-07" db="EMBL/GenBank/DDBJ databases">
        <title>Fungi with potential for degradation of polypropylene.</title>
        <authorList>
            <person name="Gostincar C."/>
        </authorList>
    </citation>
    <scope>NUCLEOTIDE SEQUENCE</scope>
    <source>
        <strain evidence="3">EXF-13287</strain>
    </source>
</reference>
<evidence type="ECO:0000313" key="3">
    <source>
        <dbReference type="EMBL" id="KAJ9149533.1"/>
    </source>
</evidence>
<evidence type="ECO:0000256" key="1">
    <source>
        <dbReference type="SAM" id="MobiDB-lite"/>
    </source>
</evidence>
<feature type="region of interest" description="Disordered" evidence="1">
    <location>
        <begin position="35"/>
        <end position="59"/>
    </location>
</feature>
<evidence type="ECO:0000256" key="2">
    <source>
        <dbReference type="SAM" id="Phobius"/>
    </source>
</evidence>
<keyword evidence="2" id="KW-0472">Membrane</keyword>
<protein>
    <submittedName>
        <fullName evidence="3">Uncharacterized protein</fullName>
    </submittedName>
</protein>
<keyword evidence="2" id="KW-1133">Transmembrane helix</keyword>
<feature type="transmembrane region" description="Helical" evidence="2">
    <location>
        <begin position="301"/>
        <end position="320"/>
    </location>
</feature>
<feature type="transmembrane region" description="Helical" evidence="2">
    <location>
        <begin position="274"/>
        <end position="295"/>
    </location>
</feature>
<sequence length="326" mass="37208">MKRITWTCRCGRQLYDDFVELRAGAADELQAQLRQHNAPRRKSYPTMSPLNVGDQQRGPATTRQVIAETWKTIREKFSSALTLQPIFDTWNASLGRQRDIELGLPSEPRFHSSQRDSNYVLLCIPFQRWALKLHQPQICHINSDQELFHVLRHHYYANRGSSRWKRLRKVDGLEFVMFETYKSQLVDVQSKPSLPSDAMRTEYSYEPMPADVMPPIGSNLLMHLFENPEHAEVLPVLYRKIPKKVRAKLTACPVKGSSVGWGLQFVEGMSWMPFFFYGCAGFVLALLVALAWVALRADVQGAFAIAGYMIAFLLFCAGVSRADVHG</sequence>
<comment type="caution">
    <text evidence="3">The sequence shown here is derived from an EMBL/GenBank/DDBJ whole genome shotgun (WGS) entry which is preliminary data.</text>
</comment>
<accession>A0AA38RW51</accession>
<dbReference type="EMBL" id="JANBVN010000080">
    <property type="protein sequence ID" value="KAJ9149533.1"/>
    <property type="molecule type" value="Genomic_DNA"/>
</dbReference>
<dbReference type="Proteomes" id="UP001174691">
    <property type="component" value="Unassembled WGS sequence"/>
</dbReference>
<proteinExistence type="predicted"/>
<dbReference type="AlphaFoldDB" id="A0AA38RW51"/>